<accession>A0ABR2N4X7</accession>
<name>A0ABR2N4X7_9ASPA</name>
<dbReference type="EMBL" id="JBBWWR010000001">
    <property type="protein sequence ID" value="KAK8971179.1"/>
    <property type="molecule type" value="Genomic_DNA"/>
</dbReference>
<gene>
    <name evidence="2" type="ORF">KSP40_PGU010721</name>
</gene>
<organism evidence="2 3">
    <name type="scientific">Platanthera guangdongensis</name>
    <dbReference type="NCBI Taxonomy" id="2320717"/>
    <lineage>
        <taxon>Eukaryota</taxon>
        <taxon>Viridiplantae</taxon>
        <taxon>Streptophyta</taxon>
        <taxon>Embryophyta</taxon>
        <taxon>Tracheophyta</taxon>
        <taxon>Spermatophyta</taxon>
        <taxon>Magnoliopsida</taxon>
        <taxon>Liliopsida</taxon>
        <taxon>Asparagales</taxon>
        <taxon>Orchidaceae</taxon>
        <taxon>Orchidoideae</taxon>
        <taxon>Orchideae</taxon>
        <taxon>Orchidinae</taxon>
        <taxon>Platanthera</taxon>
    </lineage>
</organism>
<protein>
    <submittedName>
        <fullName evidence="2">WEB family protein</fullName>
    </submittedName>
</protein>
<evidence type="ECO:0000256" key="1">
    <source>
        <dbReference type="SAM" id="MobiDB-lite"/>
    </source>
</evidence>
<dbReference type="Proteomes" id="UP001412067">
    <property type="component" value="Unassembled WGS sequence"/>
</dbReference>
<feature type="region of interest" description="Disordered" evidence="1">
    <location>
        <begin position="1"/>
        <end position="28"/>
    </location>
</feature>
<reference evidence="2 3" key="1">
    <citation type="journal article" date="2022" name="Nat. Plants">
        <title>Genomes of leafy and leafless Platanthera orchids illuminate the evolution of mycoheterotrophy.</title>
        <authorList>
            <person name="Li M.H."/>
            <person name="Liu K.W."/>
            <person name="Li Z."/>
            <person name="Lu H.C."/>
            <person name="Ye Q.L."/>
            <person name="Zhang D."/>
            <person name="Wang J.Y."/>
            <person name="Li Y.F."/>
            <person name="Zhong Z.M."/>
            <person name="Liu X."/>
            <person name="Yu X."/>
            <person name="Liu D.K."/>
            <person name="Tu X.D."/>
            <person name="Liu B."/>
            <person name="Hao Y."/>
            <person name="Liao X.Y."/>
            <person name="Jiang Y.T."/>
            <person name="Sun W.H."/>
            <person name="Chen J."/>
            <person name="Chen Y.Q."/>
            <person name="Ai Y."/>
            <person name="Zhai J.W."/>
            <person name="Wu S.S."/>
            <person name="Zhou Z."/>
            <person name="Hsiao Y.Y."/>
            <person name="Wu W.L."/>
            <person name="Chen Y.Y."/>
            <person name="Lin Y.F."/>
            <person name="Hsu J.L."/>
            <person name="Li C.Y."/>
            <person name="Wang Z.W."/>
            <person name="Zhao X."/>
            <person name="Zhong W.Y."/>
            <person name="Ma X.K."/>
            <person name="Ma L."/>
            <person name="Huang J."/>
            <person name="Chen G.Z."/>
            <person name="Huang M.Z."/>
            <person name="Huang L."/>
            <person name="Peng D.H."/>
            <person name="Luo Y.B."/>
            <person name="Zou S.Q."/>
            <person name="Chen S.P."/>
            <person name="Lan S."/>
            <person name="Tsai W.C."/>
            <person name="Van de Peer Y."/>
            <person name="Liu Z.J."/>
        </authorList>
    </citation>
    <scope>NUCLEOTIDE SEQUENCE [LARGE SCALE GENOMIC DNA]</scope>
    <source>
        <strain evidence="2">Lor288</strain>
    </source>
</reference>
<keyword evidence="3" id="KW-1185">Reference proteome</keyword>
<comment type="caution">
    <text evidence="2">The sequence shown here is derived from an EMBL/GenBank/DDBJ whole genome shotgun (WGS) entry which is preliminary data.</text>
</comment>
<proteinExistence type="predicted"/>
<feature type="compositionally biased region" description="Polar residues" evidence="1">
    <location>
        <begin position="1"/>
        <end position="12"/>
    </location>
</feature>
<evidence type="ECO:0000313" key="3">
    <source>
        <dbReference type="Proteomes" id="UP001412067"/>
    </source>
</evidence>
<evidence type="ECO:0000313" key="2">
    <source>
        <dbReference type="EMBL" id="KAK8971179.1"/>
    </source>
</evidence>
<sequence>MENTMAATQPSAFTAKERGAPIESLASGDGSKKVEVMGKWRAEIDTSTPFESVKEAVDRFGGSAVWKPQLNQVGTAVW</sequence>